<evidence type="ECO:0000313" key="2">
    <source>
        <dbReference type="Proteomes" id="UP000289794"/>
    </source>
</evidence>
<dbReference type="AlphaFoldDB" id="A0A4P6M409"/>
<dbReference type="SUPFAM" id="SSF110296">
    <property type="entry name" value="Oligoxyloglucan reducing end-specific cellobiohydrolase"/>
    <property type="match status" value="1"/>
</dbReference>
<reference evidence="1 2" key="1">
    <citation type="submission" date="2019-01" db="EMBL/GenBank/DDBJ databases">
        <title>PMF-metabolizing Aryl O-demethylase.</title>
        <authorList>
            <person name="Kim M."/>
        </authorList>
    </citation>
    <scope>NUCLEOTIDE SEQUENCE [LARGE SCALE GENOMIC DNA]</scope>
    <source>
        <strain evidence="1 2">PMF1</strain>
    </source>
</reference>
<gene>
    <name evidence="1" type="ORF">PMF13cell1_04464</name>
</gene>
<sequence>MVKTSMDYRRAVVQDRIFHVRAVMRFPDGTETVLTNTELMADGLTIKTGVSSTDSFDIGSASIGECTLRLDNTDGRFNTYDFEGAVINISIGLQLSEDKIEWIPKGIYTAEPGKFTGAVISVTAYDNMAKFDQPYIDSRLKYPATLGQIVSDVCSVCGVVQASADFPNRNYSVKERPTDEALTFRQVLTWVGQISCRYWKCDAFGRLTSGWYDTAVFGRHNGMDGGSFDDGTPSYKTGDSADSGSFLPWTEGDGLDGGTFESLQDYHHLYALNSINVATDDVVITGIKVTEAQDTTTQDAPASYMTGVEGYVLEVKDNDLIRKGNGKAVADYLGGYLIGMKFRPVSVSCLSDPAIEAGDPAIVTDFKQNTYKCYVTNTTYQTGNHQSVSCDAKTPARNSASRFTEATQAFVKAKKNTKVQINEYNKAVQALTSLITQSFGVYKTEEKLEDGSTIFYMHNKPALEESDTIWKMTANAFAVSTDGGKTWNAGMDSQGNAVVNVLSAIGIRFDWAKGGTLTLGGENNTNGVLRILNASGKEIGVWDKNGVRASNVDLEGTFSNVGNQGYGMKIDDNHIQFYQSGKRMASLTASAVRALDGSYLGADFFFEAFGNSNNSITFMAHNADQGNPRQLLKITEDGIIGKFKSGKTGTAEFSDGSWLKFNGGVLIGGKTASGSTF</sequence>
<proteinExistence type="predicted"/>
<accession>A0A4P6M409</accession>
<organism evidence="1 2">
    <name type="scientific">Blautia producta</name>
    <dbReference type="NCBI Taxonomy" id="33035"/>
    <lineage>
        <taxon>Bacteria</taxon>
        <taxon>Bacillati</taxon>
        <taxon>Bacillota</taxon>
        <taxon>Clostridia</taxon>
        <taxon>Lachnospirales</taxon>
        <taxon>Lachnospiraceae</taxon>
        <taxon>Blautia</taxon>
    </lineage>
</organism>
<dbReference type="KEGG" id="bpro:PMF13cell1_04464"/>
<dbReference type="EMBL" id="CP035945">
    <property type="protein sequence ID" value="QBE98895.1"/>
    <property type="molecule type" value="Genomic_DNA"/>
</dbReference>
<dbReference type="RefSeq" id="WP_130182161.1">
    <property type="nucleotide sequence ID" value="NZ_CP035945.1"/>
</dbReference>
<dbReference type="Proteomes" id="UP000289794">
    <property type="component" value="Chromosome"/>
</dbReference>
<protein>
    <submittedName>
        <fullName evidence="1">Uncharacterized protein</fullName>
    </submittedName>
</protein>
<name>A0A4P6M409_9FIRM</name>
<evidence type="ECO:0000313" key="1">
    <source>
        <dbReference type="EMBL" id="QBE98895.1"/>
    </source>
</evidence>